<name>A0A1E7FA48_9STRA</name>
<organism evidence="2 3">
    <name type="scientific">Fragilariopsis cylindrus CCMP1102</name>
    <dbReference type="NCBI Taxonomy" id="635003"/>
    <lineage>
        <taxon>Eukaryota</taxon>
        <taxon>Sar</taxon>
        <taxon>Stramenopiles</taxon>
        <taxon>Ochrophyta</taxon>
        <taxon>Bacillariophyta</taxon>
        <taxon>Bacillariophyceae</taxon>
        <taxon>Bacillariophycidae</taxon>
        <taxon>Bacillariales</taxon>
        <taxon>Bacillariaceae</taxon>
        <taxon>Fragilariopsis</taxon>
    </lineage>
</organism>
<dbReference type="InParanoid" id="A0A1E7FA48"/>
<dbReference type="Proteomes" id="UP000095751">
    <property type="component" value="Unassembled WGS sequence"/>
</dbReference>
<feature type="compositionally biased region" description="Polar residues" evidence="1">
    <location>
        <begin position="21"/>
        <end position="31"/>
    </location>
</feature>
<accession>A0A1E7FA48</accession>
<evidence type="ECO:0000256" key="1">
    <source>
        <dbReference type="SAM" id="MobiDB-lite"/>
    </source>
</evidence>
<gene>
    <name evidence="2" type="ORF">FRACYDRAFT_239733</name>
</gene>
<feature type="region of interest" description="Disordered" evidence="1">
    <location>
        <begin position="1"/>
        <end position="46"/>
    </location>
</feature>
<reference evidence="2 3" key="1">
    <citation type="submission" date="2016-09" db="EMBL/GenBank/DDBJ databases">
        <title>Extensive genetic diversity and differential bi-allelic expression allows diatom success in the polar Southern Ocean.</title>
        <authorList>
            <consortium name="DOE Joint Genome Institute"/>
            <person name="Mock T."/>
            <person name="Otillar R.P."/>
            <person name="Strauss J."/>
            <person name="Dupont C."/>
            <person name="Frickenhaus S."/>
            <person name="Maumus F."/>
            <person name="Mcmullan M."/>
            <person name="Sanges R."/>
            <person name="Schmutz J."/>
            <person name="Toseland A."/>
            <person name="Valas R."/>
            <person name="Veluchamy A."/>
            <person name="Ward B.J."/>
            <person name="Allen A."/>
            <person name="Barry K."/>
            <person name="Falciatore A."/>
            <person name="Ferrante M."/>
            <person name="Fortunato A.E."/>
            <person name="Gloeckner G."/>
            <person name="Gruber A."/>
            <person name="Hipkin R."/>
            <person name="Janech M."/>
            <person name="Kroth P."/>
            <person name="Leese F."/>
            <person name="Lindquist E."/>
            <person name="Lyon B.R."/>
            <person name="Martin J."/>
            <person name="Mayer C."/>
            <person name="Parker M."/>
            <person name="Quesneville H."/>
            <person name="Raymond J."/>
            <person name="Uhlig C."/>
            <person name="Valentin K.U."/>
            <person name="Worden A.Z."/>
            <person name="Armbrust E.V."/>
            <person name="Bowler C."/>
            <person name="Green B."/>
            <person name="Moulton V."/>
            <person name="Van Oosterhout C."/>
            <person name="Grigoriev I."/>
        </authorList>
    </citation>
    <scope>NUCLEOTIDE SEQUENCE [LARGE SCALE GENOMIC DNA]</scope>
    <source>
        <strain evidence="2 3">CCMP1102</strain>
    </source>
</reference>
<keyword evidence="3" id="KW-1185">Reference proteome</keyword>
<proteinExistence type="predicted"/>
<dbReference type="EMBL" id="KV784359">
    <property type="protein sequence ID" value="OEU15052.1"/>
    <property type="molecule type" value="Genomic_DNA"/>
</dbReference>
<evidence type="ECO:0000313" key="2">
    <source>
        <dbReference type="EMBL" id="OEU15052.1"/>
    </source>
</evidence>
<protein>
    <submittedName>
        <fullName evidence="2">Uncharacterized protein</fullName>
    </submittedName>
</protein>
<evidence type="ECO:0000313" key="3">
    <source>
        <dbReference type="Proteomes" id="UP000095751"/>
    </source>
</evidence>
<sequence>MTNPTNHPSESKRPRLARNCNRGNSTLSNNDPRPDTPVSSSRQPPPPVVVGLIFTYDTSPTSNNIESALCVISDVNKKYTDHEILQALKDILRWSYANNDAIDRRGFLNEFLELAGISRVLKFLTMPNNICDTDYVEFIGKIIGNCTDPAPNYENLDITQLMARKFVEKDGILTMLLANEEYNGGSNSRELQAVYSIWAALGNVYDYDADAIDEIKMDDLLDVLDSGLATLTLLNGAIDAYWVPRIIHQVFRVTQRSSRRYD</sequence>
<dbReference type="KEGG" id="fcy:FRACYDRAFT_239733"/>
<dbReference type="AlphaFoldDB" id="A0A1E7FA48"/>